<dbReference type="Gene3D" id="3.90.1150.10">
    <property type="entry name" value="Aspartate Aminotransferase, domain 1"/>
    <property type="match status" value="1"/>
</dbReference>
<evidence type="ECO:0000313" key="4">
    <source>
        <dbReference type="Proteomes" id="UP000070565"/>
    </source>
</evidence>
<dbReference type="CDD" id="cd00609">
    <property type="entry name" value="AAT_like"/>
    <property type="match status" value="1"/>
</dbReference>
<keyword evidence="1" id="KW-0808">Transferase</keyword>
<comment type="caution">
    <text evidence="3">The sequence shown here is derived from an EMBL/GenBank/DDBJ whole genome shotgun (WGS) entry which is preliminary data.</text>
</comment>
<sequence>AEYSKSSPEKIVIGNGSTELIYLLTEIFLNRNDEVIIAEPTFTEYRKAVKVQGGKIRSIRLKKEENYRLKPSSIQEKISQNTKLVFLCSPNNPTGRMIPLDDLKKAVETCEDYEAFVVLDEAFYEYCDHPQKYNVAGMEFNNLVSIRSLTKFYALAGLRIGYLIAPLTLAKVMREVKVQWNVNFLAQIAAKKAVVDSEFAARTKKQTKEGKNFLWKELKKFGGLKTYPSHANFFLINLSNSNISSNELAEALLMRGITIRDCSNFKFLDENFVRVCTRPLEDCKKLIECMNEINSKGDLDENKP</sequence>
<dbReference type="EMBL" id="LHXZ01000079">
    <property type="protein sequence ID" value="KXB01933.1"/>
    <property type="molecule type" value="Genomic_DNA"/>
</dbReference>
<dbReference type="PATRIC" id="fig|1698275.3.peg.840"/>
<comment type="similarity">
    <text evidence="1">Belongs to the class-I pyridoxal-phosphate-dependent aminotransferase family.</text>
</comment>
<keyword evidence="4" id="KW-1185">Reference proteome</keyword>
<feature type="non-terminal residue" evidence="3">
    <location>
        <position position="1"/>
    </location>
</feature>
<dbReference type="SUPFAM" id="SSF53383">
    <property type="entry name" value="PLP-dependent transferases"/>
    <property type="match status" value="1"/>
</dbReference>
<accession>A0A133V674</accession>
<reference evidence="3 4" key="1">
    <citation type="journal article" date="2016" name="Sci. Rep.">
        <title>Metabolic traits of an uncultured archaeal lineage -MSBL1- from brine pools of the Red Sea.</title>
        <authorList>
            <person name="Mwirichia R."/>
            <person name="Alam I."/>
            <person name="Rashid M."/>
            <person name="Vinu M."/>
            <person name="Ba-Alawi W."/>
            <person name="Anthony Kamau A."/>
            <person name="Kamanda Ngugi D."/>
            <person name="Goker M."/>
            <person name="Klenk H.P."/>
            <person name="Bajic V."/>
            <person name="Stingl U."/>
        </authorList>
    </citation>
    <scope>NUCLEOTIDE SEQUENCE [LARGE SCALE GENOMIC DNA]</scope>
    <source>
        <strain evidence="3">SCGC-AAA261F19</strain>
    </source>
</reference>
<organism evidence="3 4">
    <name type="scientific">candidate division MSBL1 archaeon SCGC-AAA261F19</name>
    <dbReference type="NCBI Taxonomy" id="1698275"/>
    <lineage>
        <taxon>Archaea</taxon>
        <taxon>Methanobacteriati</taxon>
        <taxon>Methanobacteriota</taxon>
        <taxon>candidate division MSBL1</taxon>
    </lineage>
</organism>
<dbReference type="GO" id="GO:0008483">
    <property type="term" value="F:transaminase activity"/>
    <property type="evidence" value="ECO:0007669"/>
    <property type="project" value="UniProtKB-KW"/>
</dbReference>
<keyword evidence="1" id="KW-0032">Aminotransferase</keyword>
<dbReference type="GO" id="GO:0030170">
    <property type="term" value="F:pyridoxal phosphate binding"/>
    <property type="evidence" value="ECO:0007669"/>
    <property type="project" value="InterPro"/>
</dbReference>
<protein>
    <recommendedName>
        <fullName evidence="1">Aminotransferase</fullName>
        <ecNumber evidence="1">2.6.1.-</ecNumber>
    </recommendedName>
</protein>
<dbReference type="InterPro" id="IPR015421">
    <property type="entry name" value="PyrdxlP-dep_Trfase_major"/>
</dbReference>
<gene>
    <name evidence="3" type="ORF">AKJ45_03840</name>
</gene>
<evidence type="ECO:0000259" key="2">
    <source>
        <dbReference type="Pfam" id="PF00155"/>
    </source>
</evidence>
<evidence type="ECO:0000256" key="1">
    <source>
        <dbReference type="RuleBase" id="RU000481"/>
    </source>
</evidence>
<feature type="domain" description="Aminotransferase class I/classII large" evidence="2">
    <location>
        <begin position="5"/>
        <end position="288"/>
    </location>
</feature>
<dbReference type="EC" id="2.6.1.-" evidence="1"/>
<name>A0A133V674_9EURY</name>
<dbReference type="PANTHER" id="PTHR42885">
    <property type="entry name" value="HISTIDINOL-PHOSPHATE AMINOTRANSFERASE-RELATED"/>
    <property type="match status" value="1"/>
</dbReference>
<dbReference type="AlphaFoldDB" id="A0A133V674"/>
<dbReference type="InterPro" id="IPR015424">
    <property type="entry name" value="PyrdxlP-dep_Trfase"/>
</dbReference>
<dbReference type="InterPro" id="IPR004839">
    <property type="entry name" value="Aminotransferase_I/II_large"/>
</dbReference>
<dbReference type="PROSITE" id="PS00105">
    <property type="entry name" value="AA_TRANSFER_CLASS_1"/>
    <property type="match status" value="1"/>
</dbReference>
<dbReference type="InterPro" id="IPR004838">
    <property type="entry name" value="NHTrfase_class1_PyrdxlP-BS"/>
</dbReference>
<dbReference type="Gene3D" id="3.40.640.10">
    <property type="entry name" value="Type I PLP-dependent aspartate aminotransferase-like (Major domain)"/>
    <property type="match status" value="1"/>
</dbReference>
<dbReference type="Pfam" id="PF00155">
    <property type="entry name" value="Aminotran_1_2"/>
    <property type="match status" value="1"/>
</dbReference>
<dbReference type="Proteomes" id="UP000070565">
    <property type="component" value="Unassembled WGS sequence"/>
</dbReference>
<evidence type="ECO:0000313" key="3">
    <source>
        <dbReference type="EMBL" id="KXB01933.1"/>
    </source>
</evidence>
<comment type="cofactor">
    <cofactor evidence="1">
        <name>pyridoxal 5'-phosphate</name>
        <dbReference type="ChEBI" id="CHEBI:597326"/>
    </cofactor>
</comment>
<proteinExistence type="inferred from homology"/>
<dbReference type="InterPro" id="IPR015422">
    <property type="entry name" value="PyrdxlP-dep_Trfase_small"/>
</dbReference>